<evidence type="ECO:0000256" key="1">
    <source>
        <dbReference type="ARBA" id="ARBA00009759"/>
    </source>
</evidence>
<dbReference type="PANTHER" id="PTHR20854">
    <property type="entry name" value="INOSITOL MONOPHOSPHATASE"/>
    <property type="match status" value="1"/>
</dbReference>
<organism evidence="3 4">
    <name type="scientific">Trinickia symbiotica</name>
    <dbReference type="NCBI Taxonomy" id="863227"/>
    <lineage>
        <taxon>Bacteria</taxon>
        <taxon>Pseudomonadati</taxon>
        <taxon>Pseudomonadota</taxon>
        <taxon>Betaproteobacteria</taxon>
        <taxon>Burkholderiales</taxon>
        <taxon>Burkholderiaceae</taxon>
        <taxon>Trinickia</taxon>
    </lineage>
</organism>
<dbReference type="Gene3D" id="3.30.540.10">
    <property type="entry name" value="Fructose-1,6-Bisphosphatase, subunit A, domain 1"/>
    <property type="match status" value="1"/>
</dbReference>
<dbReference type="Gene3D" id="3.40.190.80">
    <property type="match status" value="1"/>
</dbReference>
<dbReference type="PANTHER" id="PTHR20854:SF4">
    <property type="entry name" value="INOSITOL-1-MONOPHOSPHATASE-RELATED"/>
    <property type="match status" value="1"/>
</dbReference>
<keyword evidence="2" id="KW-0460">Magnesium</keyword>
<dbReference type="InterPro" id="IPR000760">
    <property type="entry name" value="Inositol_monophosphatase-like"/>
</dbReference>
<dbReference type="Pfam" id="PF00459">
    <property type="entry name" value="Inositol_P"/>
    <property type="match status" value="1"/>
</dbReference>
<proteinExistence type="inferred from homology"/>
<evidence type="ECO:0000313" key="4">
    <source>
        <dbReference type="Proteomes" id="UP000240638"/>
    </source>
</evidence>
<feature type="binding site" evidence="2">
    <location>
        <position position="86"/>
    </location>
    <ligand>
        <name>Mg(2+)</name>
        <dbReference type="ChEBI" id="CHEBI:18420"/>
        <label>1</label>
        <note>catalytic</note>
    </ligand>
</feature>
<feature type="binding site" evidence="2">
    <location>
        <position position="84"/>
    </location>
    <ligand>
        <name>Mg(2+)</name>
        <dbReference type="ChEBI" id="CHEBI:18420"/>
        <label>1</label>
        <note>catalytic</note>
    </ligand>
</feature>
<protein>
    <recommendedName>
        <fullName evidence="5">Inorganic polyphosphate kinase</fullName>
    </recommendedName>
</protein>
<dbReference type="Proteomes" id="UP000240638">
    <property type="component" value="Unassembled WGS sequence"/>
</dbReference>
<keyword evidence="2" id="KW-0479">Metal-binding</keyword>
<evidence type="ECO:0008006" key="5">
    <source>
        <dbReference type="Google" id="ProtNLM"/>
    </source>
</evidence>
<dbReference type="GO" id="GO:0046872">
    <property type="term" value="F:metal ion binding"/>
    <property type="evidence" value="ECO:0007669"/>
    <property type="project" value="UniProtKB-KW"/>
</dbReference>
<comment type="caution">
    <text evidence="3">The sequence shown here is derived from an EMBL/GenBank/DDBJ whole genome shotgun (WGS) entry which is preliminary data.</text>
</comment>
<evidence type="ECO:0000313" key="3">
    <source>
        <dbReference type="EMBL" id="PTB20696.1"/>
    </source>
</evidence>
<dbReference type="GO" id="GO:0007165">
    <property type="term" value="P:signal transduction"/>
    <property type="evidence" value="ECO:0007669"/>
    <property type="project" value="TreeGrafter"/>
</dbReference>
<feature type="binding site" evidence="2">
    <location>
        <position position="87"/>
    </location>
    <ligand>
        <name>Mg(2+)</name>
        <dbReference type="ChEBI" id="CHEBI:18420"/>
        <label>1</label>
        <note>catalytic</note>
    </ligand>
</feature>
<gene>
    <name evidence="3" type="ORF">C9I57_12815</name>
</gene>
<dbReference type="GO" id="GO:0006020">
    <property type="term" value="P:inositol metabolic process"/>
    <property type="evidence" value="ECO:0007669"/>
    <property type="project" value="TreeGrafter"/>
</dbReference>
<dbReference type="RefSeq" id="WP_107151011.1">
    <property type="nucleotide sequence ID" value="NZ_PYUC01000005.1"/>
</dbReference>
<feature type="binding site" evidence="2">
    <location>
        <position position="66"/>
    </location>
    <ligand>
        <name>Mg(2+)</name>
        <dbReference type="ChEBI" id="CHEBI:18420"/>
        <label>1</label>
        <note>catalytic</note>
    </ligand>
</feature>
<comment type="similarity">
    <text evidence="1">Belongs to the inositol monophosphatase superfamily.</text>
</comment>
<dbReference type="AlphaFoldDB" id="A0A2T3XW00"/>
<dbReference type="GO" id="GO:0008934">
    <property type="term" value="F:inositol monophosphate 1-phosphatase activity"/>
    <property type="evidence" value="ECO:0007669"/>
    <property type="project" value="TreeGrafter"/>
</dbReference>
<evidence type="ECO:0000256" key="2">
    <source>
        <dbReference type="PIRSR" id="PIRSR600760-2"/>
    </source>
</evidence>
<dbReference type="SUPFAM" id="SSF56655">
    <property type="entry name" value="Carbohydrate phosphatase"/>
    <property type="match status" value="1"/>
</dbReference>
<feature type="binding site" evidence="2">
    <location>
        <position position="246"/>
    </location>
    <ligand>
        <name>Mg(2+)</name>
        <dbReference type="ChEBI" id="CHEBI:18420"/>
        <label>1</label>
        <note>catalytic</note>
    </ligand>
</feature>
<dbReference type="EMBL" id="PYUC01000005">
    <property type="protein sequence ID" value="PTB20696.1"/>
    <property type="molecule type" value="Genomic_DNA"/>
</dbReference>
<reference evidence="3 4" key="1">
    <citation type="submission" date="2018-03" db="EMBL/GenBank/DDBJ databases">
        <title>Whole genome analyses suggest that Burkholderia sensu lato contains two further novel genera in the rhizoxinica-symbiotica group Mycetohabitans gen. nov., and Trinickia gen. nov.: implications for the evolution of diazotrophy and nodulation in the Burkholderiaceae.</title>
        <authorList>
            <person name="Estrada De Los Santos P."/>
            <person name="Palmer M."/>
            <person name="Chavez-Ramirez B."/>
            <person name="Steenkamp E.T."/>
            <person name="Hirsch A.M."/>
            <person name="Manyaka P."/>
            <person name="Maluk M."/>
            <person name="Lafos M."/>
            <person name="Crook M."/>
            <person name="Gross E."/>
            <person name="Simon M.F."/>
            <person name="Bueno Dos Reis Junior F."/>
            <person name="Poole P.S."/>
            <person name="Venter S.N."/>
            <person name="James E.K."/>
        </authorList>
    </citation>
    <scope>NUCLEOTIDE SEQUENCE [LARGE SCALE GENOMIC DNA]</scope>
    <source>
        <strain evidence="3 4">JPY-366</strain>
    </source>
</reference>
<comment type="cofactor">
    <cofactor evidence="2">
        <name>Mg(2+)</name>
        <dbReference type="ChEBI" id="CHEBI:18420"/>
    </cofactor>
</comment>
<name>A0A2T3XW00_9BURK</name>
<accession>A0A2T3XW00</accession>
<sequence length="320" mass="34184">MKEFLVGLAYHVRGELLQYAGKRLARRVDGDSPGGDAQFDIDRIAEQAVISFARAHAPEPLAIYTEDQALIETGPAPRALLVIDPIDGTRPASAGLEMGMVSIARAPFINGQARLGDVDAALLLEIKGGGLLYGDLQNGLSGSKLPAPIPNLSRNTDLAKMFWSIEFNGHPMRLMSAAYGQLVDMSANSGGVFVFNSATYSISRIVTGQVDAYVDIGNRLLKDHPCTESAFKMAGRGSILHLFPYDIAAAVFLAKLAGVTITDAYGHDMGMTDLMDISPHNQQSCVAACTRELHAALLDTIDWSPPVVQSTLTAGHYRGG</sequence>